<dbReference type="Proteomes" id="UP000265557">
    <property type="component" value="Chromosome"/>
</dbReference>
<reference evidence="1 2" key="1">
    <citation type="submission" date="2016-09" db="EMBL/GenBank/DDBJ databases">
        <title>Complete Genome Sequence of Methanosarcina thermophila MT-1.</title>
        <authorList>
            <person name="Kouzuma A."/>
        </authorList>
    </citation>
    <scope>NUCLEOTIDE SEQUENCE [LARGE SCALE GENOMIC DNA]</scope>
    <source>
        <strain evidence="1 2">MT-1</strain>
    </source>
</reference>
<evidence type="ECO:0000313" key="2">
    <source>
        <dbReference type="Proteomes" id="UP000265557"/>
    </source>
</evidence>
<evidence type="ECO:0000313" key="1">
    <source>
        <dbReference type="EMBL" id="BAW30138.1"/>
    </source>
</evidence>
<dbReference type="AlphaFoldDB" id="A0A3G9CV30"/>
<organism evidence="1 2">
    <name type="scientific">Methanosarcina thermophila</name>
    <dbReference type="NCBI Taxonomy" id="2210"/>
    <lineage>
        <taxon>Archaea</taxon>
        <taxon>Methanobacteriati</taxon>
        <taxon>Methanobacteriota</taxon>
        <taxon>Stenosarchaea group</taxon>
        <taxon>Methanomicrobia</taxon>
        <taxon>Methanosarcinales</taxon>
        <taxon>Methanosarcinaceae</taxon>
        <taxon>Methanosarcina</taxon>
    </lineage>
</organism>
<proteinExistence type="predicted"/>
<protein>
    <submittedName>
        <fullName evidence="1">Uncharacterized protein</fullName>
    </submittedName>
</protein>
<dbReference type="EMBL" id="AP017646">
    <property type="protein sequence ID" value="BAW30138.1"/>
    <property type="molecule type" value="Genomic_DNA"/>
</dbReference>
<accession>A0A3G9CV30</accession>
<name>A0A3G9CV30_METTE</name>
<sequence>MEDVLVDSKTLTALNGSAVAALAAAGAVDADLTSVISSNSAASNSERAAAKNT</sequence>
<gene>
    <name evidence="1" type="ORF">MESMT1_2208</name>
</gene>